<dbReference type="NCBIfam" id="NF001310">
    <property type="entry name" value="PRK00258.1-2"/>
    <property type="match status" value="1"/>
</dbReference>
<feature type="active site" description="Proton acceptor" evidence="8">
    <location>
        <position position="66"/>
    </location>
</feature>
<dbReference type="SUPFAM" id="SSF51735">
    <property type="entry name" value="NAD(P)-binding Rossmann-fold domains"/>
    <property type="match status" value="1"/>
</dbReference>
<dbReference type="Proteomes" id="UP000054877">
    <property type="component" value="Unassembled WGS sequence"/>
</dbReference>
<dbReference type="STRING" id="452.Lspi_0917"/>
<dbReference type="GO" id="GO:0050661">
    <property type="term" value="F:NADP binding"/>
    <property type="evidence" value="ECO:0007669"/>
    <property type="project" value="InterPro"/>
</dbReference>
<keyword evidence="5 8" id="KW-0560">Oxidoreductase</keyword>
<dbReference type="InterPro" id="IPR036291">
    <property type="entry name" value="NAD(P)-bd_dom_sf"/>
</dbReference>
<feature type="domain" description="Shikimate dehydrogenase substrate binding N-terminal" evidence="10">
    <location>
        <begin position="7"/>
        <end position="89"/>
    </location>
</feature>
<dbReference type="InterPro" id="IPR011342">
    <property type="entry name" value="Shikimate_DH"/>
</dbReference>
<evidence type="ECO:0000256" key="6">
    <source>
        <dbReference type="ARBA" id="ARBA00023141"/>
    </source>
</evidence>
<feature type="binding site" evidence="8">
    <location>
        <position position="239"/>
    </location>
    <ligand>
        <name>shikimate</name>
        <dbReference type="ChEBI" id="CHEBI:36208"/>
    </ligand>
</feature>
<gene>
    <name evidence="8 12" type="primary">aroE</name>
    <name evidence="12" type="ORF">Lspi_0917</name>
</gene>
<evidence type="ECO:0000256" key="2">
    <source>
        <dbReference type="ARBA" id="ARBA00012962"/>
    </source>
</evidence>
<dbReference type="PANTHER" id="PTHR21089">
    <property type="entry name" value="SHIKIMATE DEHYDROGENASE"/>
    <property type="match status" value="1"/>
</dbReference>
<evidence type="ECO:0000256" key="7">
    <source>
        <dbReference type="ARBA" id="ARBA00049442"/>
    </source>
</evidence>
<dbReference type="Gene3D" id="3.40.50.720">
    <property type="entry name" value="NAD(P)-binding Rossmann-like Domain"/>
    <property type="match status" value="1"/>
</dbReference>
<dbReference type="GO" id="GO:0019632">
    <property type="term" value="P:shikimate metabolic process"/>
    <property type="evidence" value="ECO:0007669"/>
    <property type="project" value="InterPro"/>
</dbReference>
<dbReference type="Pfam" id="PF08501">
    <property type="entry name" value="Shikimate_dh_N"/>
    <property type="match status" value="1"/>
</dbReference>
<evidence type="ECO:0000256" key="4">
    <source>
        <dbReference type="ARBA" id="ARBA00022857"/>
    </source>
</evidence>
<keyword evidence="4 8" id="KW-0521">NADP</keyword>
<dbReference type="Pfam" id="PF18317">
    <property type="entry name" value="SDH_C"/>
    <property type="match status" value="1"/>
</dbReference>
<evidence type="ECO:0000313" key="13">
    <source>
        <dbReference type="Proteomes" id="UP000054877"/>
    </source>
</evidence>
<dbReference type="Pfam" id="PF01488">
    <property type="entry name" value="Shikimate_DH"/>
    <property type="match status" value="1"/>
</dbReference>
<feature type="binding site" evidence="8">
    <location>
        <position position="62"/>
    </location>
    <ligand>
        <name>shikimate</name>
        <dbReference type="ChEBI" id="CHEBI:36208"/>
    </ligand>
</feature>
<evidence type="ECO:0000256" key="1">
    <source>
        <dbReference type="ARBA" id="ARBA00004871"/>
    </source>
</evidence>
<keyword evidence="3 8" id="KW-0028">Amino-acid biosynthesis</keyword>
<comment type="catalytic activity">
    <reaction evidence="7 8">
        <text>shikimate + NADP(+) = 3-dehydroshikimate + NADPH + H(+)</text>
        <dbReference type="Rhea" id="RHEA:17737"/>
        <dbReference type="ChEBI" id="CHEBI:15378"/>
        <dbReference type="ChEBI" id="CHEBI:16630"/>
        <dbReference type="ChEBI" id="CHEBI:36208"/>
        <dbReference type="ChEBI" id="CHEBI:57783"/>
        <dbReference type="ChEBI" id="CHEBI:58349"/>
        <dbReference type="EC" id="1.1.1.25"/>
    </reaction>
</comment>
<dbReference type="GO" id="GO:0005829">
    <property type="term" value="C:cytosol"/>
    <property type="evidence" value="ECO:0007669"/>
    <property type="project" value="TreeGrafter"/>
</dbReference>
<comment type="pathway">
    <text evidence="1 8">Metabolic intermediate biosynthesis; chorismate biosynthesis; chorismate from D-erythrose 4-phosphate and phosphoenolpyruvate: step 4/7.</text>
</comment>
<dbReference type="InterPro" id="IPR022893">
    <property type="entry name" value="Shikimate_DH_fam"/>
</dbReference>
<dbReference type="EC" id="1.1.1.25" evidence="2 8"/>
<keyword evidence="13" id="KW-1185">Reference proteome</keyword>
<evidence type="ECO:0000256" key="8">
    <source>
        <dbReference type="HAMAP-Rule" id="MF_00222"/>
    </source>
</evidence>
<dbReference type="RefSeq" id="WP_058482854.1">
    <property type="nucleotide sequence ID" value="NZ_CAAAII010000002.1"/>
</dbReference>
<dbReference type="EMBL" id="LNYX01000012">
    <property type="protein sequence ID" value="KTD64750.1"/>
    <property type="molecule type" value="Genomic_DNA"/>
</dbReference>
<dbReference type="PATRIC" id="fig|452.5.peg.1001"/>
<name>A0A0W0Z749_LEGSP</name>
<protein>
    <recommendedName>
        <fullName evidence="2 8">Shikimate dehydrogenase (NADP(+))</fullName>
        <shortName evidence="8">SDH</shortName>
        <ecNumber evidence="2 8">1.1.1.25</ecNumber>
    </recommendedName>
</protein>
<dbReference type="HAMAP" id="MF_00222">
    <property type="entry name" value="Shikimate_DH_AroE"/>
    <property type="match status" value="1"/>
</dbReference>
<evidence type="ECO:0000256" key="5">
    <source>
        <dbReference type="ARBA" id="ARBA00023002"/>
    </source>
</evidence>
<organism evidence="12 13">
    <name type="scientific">Legionella spiritensis</name>
    <dbReference type="NCBI Taxonomy" id="452"/>
    <lineage>
        <taxon>Bacteria</taxon>
        <taxon>Pseudomonadati</taxon>
        <taxon>Pseudomonadota</taxon>
        <taxon>Gammaproteobacteria</taxon>
        <taxon>Legionellales</taxon>
        <taxon>Legionellaceae</taxon>
        <taxon>Legionella</taxon>
    </lineage>
</organism>
<dbReference type="SUPFAM" id="SSF53223">
    <property type="entry name" value="Aminoacid dehydrogenase-like, N-terminal domain"/>
    <property type="match status" value="1"/>
</dbReference>
<proteinExistence type="inferred from homology"/>
<sequence>MSDHYAVMGDPIAHSLSPVIHHLFAAQAKITIRYDKILVQPQQFRRQVERFFQDGGKGLNVTLPFKEEAFAMAGVATSRCQQARAANTLWMEQGVLHADNTDGAGFIRDLSRHVDVAGKTLLLLGAGGAARGVIAPLLAASITSLTVTNRTLSRAQDLQHDFPGIFCVALDELDTYDVIIHATSAGTRGESLLWPERLLGVVPFCYDLSYRSNGSTPFVDWVRQHGCRAVDGLGMLVEQAAESFEIWHGFEPETESVLRALRQER</sequence>
<reference evidence="12 13" key="1">
    <citation type="submission" date="2015-11" db="EMBL/GenBank/DDBJ databases">
        <title>Genomic analysis of 38 Legionella species identifies large and diverse effector repertoires.</title>
        <authorList>
            <person name="Burstein D."/>
            <person name="Amaro F."/>
            <person name="Zusman T."/>
            <person name="Lifshitz Z."/>
            <person name="Cohen O."/>
            <person name="Gilbert J.A."/>
            <person name="Pupko T."/>
            <person name="Shuman H.A."/>
            <person name="Segal G."/>
        </authorList>
    </citation>
    <scope>NUCLEOTIDE SEQUENCE [LARGE SCALE GENOMIC DNA]</scope>
    <source>
        <strain evidence="12 13">Mt.St.Helens-9</strain>
    </source>
</reference>
<feature type="binding site" evidence="8">
    <location>
        <begin position="15"/>
        <end position="17"/>
    </location>
    <ligand>
        <name>shikimate</name>
        <dbReference type="ChEBI" id="CHEBI:36208"/>
    </ligand>
</feature>
<dbReference type="GO" id="GO:0009423">
    <property type="term" value="P:chorismate biosynthetic process"/>
    <property type="evidence" value="ECO:0007669"/>
    <property type="project" value="UniProtKB-UniRule"/>
</dbReference>
<feature type="binding site" evidence="8">
    <location>
        <position position="210"/>
    </location>
    <ligand>
        <name>shikimate</name>
        <dbReference type="ChEBI" id="CHEBI:36208"/>
    </ligand>
</feature>
<evidence type="ECO:0000313" key="12">
    <source>
        <dbReference type="EMBL" id="KTD64750.1"/>
    </source>
</evidence>
<comment type="caution">
    <text evidence="12">The sequence shown here is derived from an EMBL/GenBank/DDBJ whole genome shotgun (WGS) entry which is preliminary data.</text>
</comment>
<dbReference type="InterPro" id="IPR041121">
    <property type="entry name" value="SDH_C"/>
</dbReference>
<feature type="binding site" evidence="8">
    <location>
        <begin position="149"/>
        <end position="154"/>
    </location>
    <ligand>
        <name>NADP(+)</name>
        <dbReference type="ChEBI" id="CHEBI:58349"/>
    </ligand>
</feature>
<feature type="binding site" evidence="8">
    <location>
        <position position="102"/>
    </location>
    <ligand>
        <name>shikimate</name>
        <dbReference type="ChEBI" id="CHEBI:36208"/>
    </ligand>
</feature>
<dbReference type="InterPro" id="IPR013708">
    <property type="entry name" value="Shikimate_DH-bd_N"/>
</dbReference>
<feature type="domain" description="SDH C-terminal" evidence="11">
    <location>
        <begin position="232"/>
        <end position="262"/>
    </location>
</feature>
<dbReference type="InterPro" id="IPR046346">
    <property type="entry name" value="Aminoacid_DH-like_N_sf"/>
</dbReference>
<comment type="caution">
    <text evidence="8">Lacks conserved residue(s) required for the propagation of feature annotation.</text>
</comment>
<dbReference type="OrthoDB" id="9776868at2"/>
<dbReference type="AlphaFoldDB" id="A0A0W0Z749"/>
<feature type="binding site" evidence="8">
    <location>
        <begin position="125"/>
        <end position="129"/>
    </location>
    <ligand>
        <name>NADP(+)</name>
        <dbReference type="ChEBI" id="CHEBI:58349"/>
    </ligand>
</feature>
<evidence type="ECO:0000259" key="11">
    <source>
        <dbReference type="Pfam" id="PF18317"/>
    </source>
</evidence>
<keyword evidence="6 8" id="KW-0057">Aromatic amino acid biosynthesis</keyword>
<comment type="function">
    <text evidence="8">Involved in the biosynthesis of the chorismate, which leads to the biosynthesis of aromatic amino acids. Catalyzes the reversible NADPH linked reduction of 3-dehydroshikimate (DHSA) to yield shikimate (SA).</text>
</comment>
<feature type="binding site" evidence="8">
    <location>
        <position position="232"/>
    </location>
    <ligand>
        <name>NADP(+)</name>
        <dbReference type="ChEBI" id="CHEBI:58349"/>
    </ligand>
</feature>
<dbReference type="CDD" id="cd01065">
    <property type="entry name" value="NAD_bind_Shikimate_DH"/>
    <property type="match status" value="1"/>
</dbReference>
<feature type="domain" description="Quinate/shikimate 5-dehydrogenase/glutamyl-tRNA reductase" evidence="9">
    <location>
        <begin position="115"/>
        <end position="186"/>
    </location>
</feature>
<dbReference type="GO" id="GO:0004764">
    <property type="term" value="F:shikimate 3-dehydrogenase (NADP+) activity"/>
    <property type="evidence" value="ECO:0007669"/>
    <property type="project" value="UniProtKB-UniRule"/>
</dbReference>
<dbReference type="PANTHER" id="PTHR21089:SF1">
    <property type="entry name" value="BIFUNCTIONAL 3-DEHYDROQUINATE DEHYDRATASE_SHIKIMATE DEHYDROGENASE, CHLOROPLASTIC"/>
    <property type="match status" value="1"/>
</dbReference>
<dbReference type="NCBIfam" id="TIGR00507">
    <property type="entry name" value="aroE"/>
    <property type="match status" value="1"/>
</dbReference>
<feature type="binding site" evidence="8">
    <location>
        <position position="208"/>
    </location>
    <ligand>
        <name>NADP(+)</name>
        <dbReference type="ChEBI" id="CHEBI:58349"/>
    </ligand>
</feature>
<feature type="binding site" evidence="8">
    <location>
        <position position="87"/>
    </location>
    <ligand>
        <name>shikimate</name>
        <dbReference type="ChEBI" id="CHEBI:36208"/>
    </ligand>
</feature>
<dbReference type="Gene3D" id="3.40.50.10860">
    <property type="entry name" value="Leucine Dehydrogenase, chain A, domain 1"/>
    <property type="match status" value="1"/>
</dbReference>
<evidence type="ECO:0000259" key="9">
    <source>
        <dbReference type="Pfam" id="PF01488"/>
    </source>
</evidence>
<dbReference type="InterPro" id="IPR006151">
    <property type="entry name" value="Shikm_DH/Glu-tRNA_Rdtase"/>
</dbReference>
<evidence type="ECO:0000256" key="3">
    <source>
        <dbReference type="ARBA" id="ARBA00022605"/>
    </source>
</evidence>
<accession>A0A0W0Z749</accession>
<dbReference type="GO" id="GO:0008652">
    <property type="term" value="P:amino acid biosynthetic process"/>
    <property type="evidence" value="ECO:0007669"/>
    <property type="project" value="UniProtKB-KW"/>
</dbReference>
<comment type="similarity">
    <text evidence="8">Belongs to the shikimate dehydrogenase family.</text>
</comment>
<evidence type="ECO:0000259" key="10">
    <source>
        <dbReference type="Pfam" id="PF08501"/>
    </source>
</evidence>
<dbReference type="FunFam" id="3.40.50.10860:FF:000006">
    <property type="entry name" value="Shikimate dehydrogenase (NADP(+))"/>
    <property type="match status" value="1"/>
</dbReference>
<dbReference type="UniPathway" id="UPA00053">
    <property type="reaction ID" value="UER00087"/>
</dbReference>
<comment type="subunit">
    <text evidence="8">Homodimer.</text>
</comment>
<dbReference type="GO" id="GO:0009073">
    <property type="term" value="P:aromatic amino acid family biosynthetic process"/>
    <property type="evidence" value="ECO:0007669"/>
    <property type="project" value="UniProtKB-KW"/>
</dbReference>